<accession>A0A4R6QCC7</accession>
<reference evidence="1 2" key="1">
    <citation type="submission" date="2019-03" db="EMBL/GenBank/DDBJ databases">
        <title>Genomic Encyclopedia of Archaeal and Bacterial Type Strains, Phase II (KMG-II): from individual species to whole genera.</title>
        <authorList>
            <person name="Goeker M."/>
        </authorList>
    </citation>
    <scope>NUCLEOTIDE SEQUENCE [LARGE SCALE GENOMIC DNA]</scope>
    <source>
        <strain evidence="1 2">DSM 25687</strain>
    </source>
</reference>
<name>A0A4R6QCC7_9FLAO</name>
<keyword evidence="2" id="KW-1185">Reference proteome</keyword>
<dbReference type="OrthoDB" id="663527at2"/>
<organism evidence="1 2">
    <name type="scientific">Flavobacterium dankookense</name>
    <dbReference type="NCBI Taxonomy" id="706186"/>
    <lineage>
        <taxon>Bacteria</taxon>
        <taxon>Pseudomonadati</taxon>
        <taxon>Bacteroidota</taxon>
        <taxon>Flavobacteriia</taxon>
        <taxon>Flavobacteriales</taxon>
        <taxon>Flavobacteriaceae</taxon>
        <taxon>Flavobacterium</taxon>
    </lineage>
</organism>
<dbReference type="Pfam" id="PF20050">
    <property type="entry name" value="DUF6452"/>
    <property type="match status" value="1"/>
</dbReference>
<dbReference type="Proteomes" id="UP000295260">
    <property type="component" value="Unassembled WGS sequence"/>
</dbReference>
<evidence type="ECO:0000313" key="1">
    <source>
        <dbReference type="EMBL" id="TDP59513.1"/>
    </source>
</evidence>
<sequence>MKKLLFIVLFAITFSSCEKDDICSDETTPRLVIEFYQIGDQTVKQNVPNLKVIADGETIPVVLNESATGDSRFLSNSSSIKIPLNLEDTTTKYKFIINSTSTNPLLINEDFLTFNYTLENVYVSRACGYKTIMELNTTDGIIKTDTPLADGFWMQAINIENNSITTENEIHVKIYL</sequence>
<dbReference type="RefSeq" id="WP_133533040.1">
    <property type="nucleotide sequence ID" value="NZ_SNXR01000013.1"/>
</dbReference>
<proteinExistence type="predicted"/>
<comment type="caution">
    <text evidence="1">The sequence shown here is derived from an EMBL/GenBank/DDBJ whole genome shotgun (WGS) entry which is preliminary data.</text>
</comment>
<dbReference type="InterPro" id="IPR045607">
    <property type="entry name" value="DUF6452"/>
</dbReference>
<evidence type="ECO:0000313" key="2">
    <source>
        <dbReference type="Proteomes" id="UP000295260"/>
    </source>
</evidence>
<protein>
    <submittedName>
        <fullName evidence="1">Uncharacterized protein</fullName>
    </submittedName>
</protein>
<gene>
    <name evidence="1" type="ORF">BC748_1766</name>
</gene>
<dbReference type="PROSITE" id="PS51257">
    <property type="entry name" value="PROKAR_LIPOPROTEIN"/>
    <property type="match status" value="1"/>
</dbReference>
<dbReference type="EMBL" id="SNXR01000013">
    <property type="protein sequence ID" value="TDP59513.1"/>
    <property type="molecule type" value="Genomic_DNA"/>
</dbReference>
<dbReference type="AlphaFoldDB" id="A0A4R6QCC7"/>